<feature type="domain" description="BTB" evidence="3">
    <location>
        <begin position="128"/>
        <end position="195"/>
    </location>
</feature>
<sequence length="300" mass="32790">MNLSRTHLGDGACSTLRLKIDGCNHTGAMTTLGCRCEVDGYEWEICLFYPWRFFSGDHRIALTLVFLSDAGANRHPSGSSAIVALLRAAEARSSGYIKNESMTVEYILVPSPNLPKHLGELLESKVGADVTFPVSGKSFAAHKNVLAARSPVFMAEFFGEMQEKSSGRVKIRGMEPSVFGAMLRFIYTDAVPELDRMETATANLAQHLVVAADRYQLDRLKVLCEQRLAFAIDTSTAATMLALAEQQGCSQLKVKCMEFIAGGSCENLDTVMKTEGFKDLMANSTTMMAELLVAAHGRKK</sequence>
<dbReference type="PROSITE" id="PS50097">
    <property type="entry name" value="BTB"/>
    <property type="match status" value="1"/>
</dbReference>
<dbReference type="Gramene" id="TKW29118">
    <property type="protein sequence ID" value="TKW29118"/>
    <property type="gene ID" value="SEVIR_3G375100v2"/>
</dbReference>
<dbReference type="Gene3D" id="3.30.710.10">
    <property type="entry name" value="Potassium Channel Kv1.1, Chain A"/>
    <property type="match status" value="1"/>
</dbReference>
<dbReference type="FunFam" id="3.30.710.10:FF:000159">
    <property type="entry name" value="Speckle-type POZ protein B"/>
    <property type="match status" value="1"/>
</dbReference>
<dbReference type="GO" id="GO:0016567">
    <property type="term" value="P:protein ubiquitination"/>
    <property type="evidence" value="ECO:0007669"/>
    <property type="project" value="InterPro"/>
</dbReference>
<dbReference type="InterPro" id="IPR056423">
    <property type="entry name" value="BACK_BPM_SPOP"/>
</dbReference>
<evidence type="ECO:0000313" key="5">
    <source>
        <dbReference type="Proteomes" id="UP000298652"/>
    </source>
</evidence>
<dbReference type="Pfam" id="PF24570">
    <property type="entry name" value="BACK_BPM_SPOP"/>
    <property type="match status" value="1"/>
</dbReference>
<evidence type="ECO:0000313" key="4">
    <source>
        <dbReference type="EMBL" id="TKW29118.1"/>
    </source>
</evidence>
<dbReference type="PANTHER" id="PTHR26379:SF180">
    <property type="entry name" value="TRAF TRANSCRIPTION FACTOR"/>
    <property type="match status" value="1"/>
</dbReference>
<dbReference type="PROSITE" id="PS51257">
    <property type="entry name" value="PROKAR_LIPOPROTEIN"/>
    <property type="match status" value="1"/>
</dbReference>
<dbReference type="OMA" id="CMEFIAG"/>
<comment type="pathway">
    <text evidence="1">Protein modification; protein ubiquitination.</text>
</comment>
<dbReference type="PANTHER" id="PTHR26379">
    <property type="entry name" value="BTB/POZ AND MATH DOMAIN-CONTAINING PROTEIN 1"/>
    <property type="match status" value="1"/>
</dbReference>
<organism evidence="4 5">
    <name type="scientific">Setaria viridis</name>
    <name type="common">Green bristlegrass</name>
    <name type="synonym">Setaria italica subsp. viridis</name>
    <dbReference type="NCBI Taxonomy" id="4556"/>
    <lineage>
        <taxon>Eukaryota</taxon>
        <taxon>Viridiplantae</taxon>
        <taxon>Streptophyta</taxon>
        <taxon>Embryophyta</taxon>
        <taxon>Tracheophyta</taxon>
        <taxon>Spermatophyta</taxon>
        <taxon>Magnoliopsida</taxon>
        <taxon>Liliopsida</taxon>
        <taxon>Poales</taxon>
        <taxon>Poaceae</taxon>
        <taxon>PACMAD clade</taxon>
        <taxon>Panicoideae</taxon>
        <taxon>Panicodae</taxon>
        <taxon>Paniceae</taxon>
        <taxon>Cenchrinae</taxon>
        <taxon>Setaria</taxon>
    </lineage>
</organism>
<reference evidence="4" key="1">
    <citation type="submission" date="2019-03" db="EMBL/GenBank/DDBJ databases">
        <title>WGS assembly of Setaria viridis.</title>
        <authorList>
            <person name="Huang P."/>
            <person name="Jenkins J."/>
            <person name="Grimwood J."/>
            <person name="Barry K."/>
            <person name="Healey A."/>
            <person name="Mamidi S."/>
            <person name="Sreedasyam A."/>
            <person name="Shu S."/>
            <person name="Feldman M."/>
            <person name="Wu J."/>
            <person name="Yu Y."/>
            <person name="Chen C."/>
            <person name="Johnson J."/>
            <person name="Rokhsar D."/>
            <person name="Baxter I."/>
            <person name="Schmutz J."/>
            <person name="Brutnell T."/>
            <person name="Kellogg E."/>
        </authorList>
    </citation>
    <scope>NUCLEOTIDE SEQUENCE [LARGE SCALE GENOMIC DNA]</scope>
</reference>
<dbReference type="AlphaFoldDB" id="A0A4U6VHW1"/>
<evidence type="ECO:0000259" key="3">
    <source>
        <dbReference type="PROSITE" id="PS50097"/>
    </source>
</evidence>
<dbReference type="Pfam" id="PF00651">
    <property type="entry name" value="BTB"/>
    <property type="match status" value="1"/>
</dbReference>
<name>A0A4U6VHW1_SETVI</name>
<dbReference type="Proteomes" id="UP000298652">
    <property type="component" value="Chromosome 3"/>
</dbReference>
<proteinExistence type="inferred from homology"/>
<dbReference type="Gene3D" id="1.25.40.420">
    <property type="match status" value="1"/>
</dbReference>
<protein>
    <recommendedName>
        <fullName evidence="3">BTB domain-containing protein</fullName>
    </recommendedName>
</protein>
<gene>
    <name evidence="4" type="ORF">SEVIR_3G375100v2</name>
</gene>
<dbReference type="EMBL" id="CM016554">
    <property type="protein sequence ID" value="TKW29118.1"/>
    <property type="molecule type" value="Genomic_DNA"/>
</dbReference>
<dbReference type="InterPro" id="IPR045005">
    <property type="entry name" value="BPM1-6"/>
</dbReference>
<dbReference type="CDD" id="cd18280">
    <property type="entry name" value="BTB_POZ_BPM_plant"/>
    <property type="match status" value="1"/>
</dbReference>
<dbReference type="InterPro" id="IPR011333">
    <property type="entry name" value="SKP1/BTB/POZ_sf"/>
</dbReference>
<dbReference type="InterPro" id="IPR000210">
    <property type="entry name" value="BTB/POZ_dom"/>
</dbReference>
<evidence type="ECO:0000256" key="2">
    <source>
        <dbReference type="ARBA" id="ARBA00010846"/>
    </source>
</evidence>
<keyword evidence="5" id="KW-1185">Reference proteome</keyword>
<dbReference type="SMART" id="SM00225">
    <property type="entry name" value="BTB"/>
    <property type="match status" value="1"/>
</dbReference>
<accession>A0A4U6VHW1</accession>
<comment type="similarity">
    <text evidence="2">Belongs to the Tdpoz family.</text>
</comment>
<dbReference type="SUPFAM" id="SSF54695">
    <property type="entry name" value="POZ domain"/>
    <property type="match status" value="1"/>
</dbReference>
<evidence type="ECO:0000256" key="1">
    <source>
        <dbReference type="ARBA" id="ARBA00004906"/>
    </source>
</evidence>